<sequence length="42" mass="4965">MNELIRWIARKRFEDEKKRDRQALLLAEGLKARAIRLKAEAG</sequence>
<keyword evidence="2" id="KW-1185">Reference proteome</keyword>
<dbReference type="RefSeq" id="WP_381612041.1">
    <property type="nucleotide sequence ID" value="NZ_JBHTEB010000001.1"/>
</dbReference>
<name>A0ABW2WCB7_9ACTN</name>
<evidence type="ECO:0000313" key="2">
    <source>
        <dbReference type="Proteomes" id="UP001597023"/>
    </source>
</evidence>
<gene>
    <name evidence="1" type="ORF">ACFQZ6_23100</name>
</gene>
<organism evidence="1 2">
    <name type="scientific">Streptomyces flavalbus</name>
    <dbReference type="NCBI Taxonomy" id="2665155"/>
    <lineage>
        <taxon>Bacteria</taxon>
        <taxon>Bacillati</taxon>
        <taxon>Actinomycetota</taxon>
        <taxon>Actinomycetes</taxon>
        <taxon>Kitasatosporales</taxon>
        <taxon>Streptomycetaceae</taxon>
        <taxon>Streptomyces</taxon>
    </lineage>
</organism>
<proteinExistence type="predicted"/>
<dbReference type="Proteomes" id="UP001597023">
    <property type="component" value="Unassembled WGS sequence"/>
</dbReference>
<accession>A0ABW2WCB7</accession>
<evidence type="ECO:0000313" key="1">
    <source>
        <dbReference type="EMBL" id="MFD0317051.1"/>
    </source>
</evidence>
<protein>
    <submittedName>
        <fullName evidence="1">Uncharacterized protein</fullName>
    </submittedName>
</protein>
<reference evidence="2" key="1">
    <citation type="journal article" date="2019" name="Int. J. Syst. Evol. Microbiol.">
        <title>The Global Catalogue of Microorganisms (GCM) 10K type strain sequencing project: providing services to taxonomists for standard genome sequencing and annotation.</title>
        <authorList>
            <consortium name="The Broad Institute Genomics Platform"/>
            <consortium name="The Broad Institute Genome Sequencing Center for Infectious Disease"/>
            <person name="Wu L."/>
            <person name="Ma J."/>
        </authorList>
    </citation>
    <scope>NUCLEOTIDE SEQUENCE [LARGE SCALE GENOMIC DNA]</scope>
    <source>
        <strain evidence="2">CGMCC 4.7400</strain>
    </source>
</reference>
<comment type="caution">
    <text evidence="1">The sequence shown here is derived from an EMBL/GenBank/DDBJ whole genome shotgun (WGS) entry which is preliminary data.</text>
</comment>
<dbReference type="EMBL" id="JBHTEB010000001">
    <property type="protein sequence ID" value="MFD0317051.1"/>
    <property type="molecule type" value="Genomic_DNA"/>
</dbReference>